<dbReference type="SMART" id="SM00854">
    <property type="entry name" value="PGA_cap"/>
    <property type="match status" value="1"/>
</dbReference>
<dbReference type="AlphaFoldDB" id="A0A7X5HWX1"/>
<evidence type="ECO:0000259" key="2">
    <source>
        <dbReference type="SMART" id="SM00854"/>
    </source>
</evidence>
<feature type="domain" description="Capsule synthesis protein CapA" evidence="2">
    <location>
        <begin position="32"/>
        <end position="300"/>
    </location>
</feature>
<dbReference type="SUPFAM" id="SSF56300">
    <property type="entry name" value="Metallo-dependent phosphatases"/>
    <property type="match status" value="1"/>
</dbReference>
<dbReference type="PANTHER" id="PTHR33393">
    <property type="entry name" value="POLYGLUTAMINE SYNTHESIS ACCESSORY PROTEIN RV0574C-RELATED"/>
    <property type="match status" value="1"/>
</dbReference>
<evidence type="ECO:0000256" key="1">
    <source>
        <dbReference type="ARBA" id="ARBA00005662"/>
    </source>
</evidence>
<dbReference type="PANTHER" id="PTHR33393:SF13">
    <property type="entry name" value="PGA BIOSYNTHESIS PROTEIN CAPA"/>
    <property type="match status" value="1"/>
</dbReference>
<dbReference type="EMBL" id="JAAEEH010000029">
    <property type="protein sequence ID" value="NDL68158.1"/>
    <property type="molecule type" value="Genomic_DNA"/>
</dbReference>
<accession>A0A7X5HWX1</accession>
<reference evidence="3 4" key="1">
    <citation type="submission" date="2020-01" db="EMBL/GenBank/DDBJ databases">
        <title>Anaeroalcalibacter tamaniensis gen. nov., sp. nov., moderately halophilic strictly anaerobic fermenter bacterium from mud volcano of Taman peninsula.</title>
        <authorList>
            <person name="Frolova A."/>
            <person name="Merkel A.Y."/>
            <person name="Slobodkin A.I."/>
        </authorList>
    </citation>
    <scope>NUCLEOTIDE SEQUENCE [LARGE SCALE GENOMIC DNA]</scope>
    <source>
        <strain evidence="3 4">F-3ap</strain>
    </source>
</reference>
<keyword evidence="4" id="KW-1185">Reference proteome</keyword>
<dbReference type="Gene3D" id="3.60.21.10">
    <property type="match status" value="1"/>
</dbReference>
<organism evidence="3 4">
    <name type="scientific">Anaerotalea alkaliphila</name>
    <dbReference type="NCBI Taxonomy" id="2662126"/>
    <lineage>
        <taxon>Bacteria</taxon>
        <taxon>Bacillati</taxon>
        <taxon>Bacillota</taxon>
        <taxon>Clostridia</taxon>
        <taxon>Eubacteriales</taxon>
        <taxon>Anaerotalea</taxon>
    </lineage>
</organism>
<dbReference type="Pfam" id="PF09587">
    <property type="entry name" value="PGA_cap"/>
    <property type="match status" value="1"/>
</dbReference>
<dbReference type="InterPro" id="IPR029052">
    <property type="entry name" value="Metallo-depent_PP-like"/>
</dbReference>
<dbReference type="CDD" id="cd07381">
    <property type="entry name" value="MPP_CapA"/>
    <property type="match status" value="1"/>
</dbReference>
<sequence>MFLPLLVLCLGVLAGCGQGNRAVMPEEPSVLRMAAAGDVMVHQRQLVQAHDPGTRSFDFTDSLLPLAPLLEGSDIAWANLETTFGAALHPGSAPREGFFLGYGTYPLFSAPDALGDALAACGFTHLSTANNHSLDLGAEGLLRTTRILRERGIVPVGTGDATDPPGRMVLVEEAGWKVGLFAYTYGTNLPPPPWKASLVNSLQGLEPDAVGGMLAAVGAAREEVDLLAVYLHLGEEHMPRADSDTQERLARALSLAGADLVLMSHAHVVQPMEWIPKAPGSRGLPKTLAAYSLGNLLSGQEGGGEMARRDLGVLLRMDFLREPGGRVRMGRLEAVPVAVVAGGKGIRTVPGETLREEKDFARHLDGVYGTLFGGWTGMEMGRTPLGMRVENP</sequence>
<dbReference type="InterPro" id="IPR052169">
    <property type="entry name" value="CW_Biosynth-Accessory"/>
</dbReference>
<evidence type="ECO:0000313" key="3">
    <source>
        <dbReference type="EMBL" id="NDL68158.1"/>
    </source>
</evidence>
<proteinExistence type="inferred from homology"/>
<comment type="similarity">
    <text evidence="1">Belongs to the CapA family.</text>
</comment>
<dbReference type="Proteomes" id="UP000461585">
    <property type="component" value="Unassembled WGS sequence"/>
</dbReference>
<dbReference type="RefSeq" id="WP_162370881.1">
    <property type="nucleotide sequence ID" value="NZ_JAAEEH010000029.1"/>
</dbReference>
<protein>
    <submittedName>
        <fullName evidence="3">CapA family protein</fullName>
    </submittedName>
</protein>
<dbReference type="InterPro" id="IPR019079">
    <property type="entry name" value="Capsule_synth_CapA"/>
</dbReference>
<gene>
    <name evidence="3" type="ORF">GXN74_10440</name>
</gene>
<name>A0A7X5HWX1_9FIRM</name>
<evidence type="ECO:0000313" key="4">
    <source>
        <dbReference type="Proteomes" id="UP000461585"/>
    </source>
</evidence>
<comment type="caution">
    <text evidence="3">The sequence shown here is derived from an EMBL/GenBank/DDBJ whole genome shotgun (WGS) entry which is preliminary data.</text>
</comment>